<reference evidence="2" key="1">
    <citation type="submission" date="2020-05" db="UniProtKB">
        <authorList>
            <consortium name="EnsemblMetazoa"/>
        </authorList>
    </citation>
    <scope>IDENTIFICATION</scope>
    <source>
        <strain evidence="2">FUMOZ</strain>
    </source>
</reference>
<organism evidence="2">
    <name type="scientific">Anopheles funestus</name>
    <name type="common">African malaria mosquito</name>
    <dbReference type="NCBI Taxonomy" id="62324"/>
    <lineage>
        <taxon>Eukaryota</taxon>
        <taxon>Metazoa</taxon>
        <taxon>Ecdysozoa</taxon>
        <taxon>Arthropoda</taxon>
        <taxon>Hexapoda</taxon>
        <taxon>Insecta</taxon>
        <taxon>Pterygota</taxon>
        <taxon>Neoptera</taxon>
        <taxon>Endopterygota</taxon>
        <taxon>Diptera</taxon>
        <taxon>Nematocera</taxon>
        <taxon>Culicoidea</taxon>
        <taxon>Culicidae</taxon>
        <taxon>Anophelinae</taxon>
        <taxon>Anopheles</taxon>
    </lineage>
</organism>
<proteinExistence type="predicted"/>
<feature type="chain" id="PRO_5030024357" description="Secreted protein" evidence="1">
    <location>
        <begin position="18"/>
        <end position="76"/>
    </location>
</feature>
<dbReference type="EnsemblMetazoa" id="AFUN014737-RA">
    <property type="protein sequence ID" value="AFUN014737-PA"/>
    <property type="gene ID" value="AFUN014737"/>
</dbReference>
<evidence type="ECO:0008006" key="3">
    <source>
        <dbReference type="Google" id="ProtNLM"/>
    </source>
</evidence>
<sequence>MFSITALITVILLRCHCRTGRHFIHHQTIHSPEDKSHPVTNSKETRLLTRSRCDRKKQMLDAARACMLLTTPLKLL</sequence>
<evidence type="ECO:0000256" key="1">
    <source>
        <dbReference type="SAM" id="SignalP"/>
    </source>
</evidence>
<dbReference type="AlphaFoldDB" id="A0A182S2R9"/>
<evidence type="ECO:0000313" key="2">
    <source>
        <dbReference type="EnsemblMetazoa" id="AFUN014737-PA"/>
    </source>
</evidence>
<feature type="signal peptide" evidence="1">
    <location>
        <begin position="1"/>
        <end position="17"/>
    </location>
</feature>
<accession>A0A182S2R9</accession>
<keyword evidence="1" id="KW-0732">Signal</keyword>
<name>A0A182S2R9_ANOFN</name>
<protein>
    <recommendedName>
        <fullName evidence="3">Secreted protein</fullName>
    </recommendedName>
</protein>
<dbReference type="VEuPathDB" id="VectorBase:AFUN014737"/>